<dbReference type="InterPro" id="IPR036869">
    <property type="entry name" value="J_dom_sf"/>
</dbReference>
<dbReference type="Gene3D" id="1.10.287.110">
    <property type="entry name" value="DnaJ domain"/>
    <property type="match status" value="1"/>
</dbReference>
<evidence type="ECO:0000313" key="2">
    <source>
        <dbReference type="Proteomes" id="UP000023152"/>
    </source>
</evidence>
<protein>
    <recommendedName>
        <fullName evidence="3">J domain-containing protein</fullName>
    </recommendedName>
</protein>
<evidence type="ECO:0000313" key="1">
    <source>
        <dbReference type="EMBL" id="ETO02753.1"/>
    </source>
</evidence>
<dbReference type="SUPFAM" id="SSF46565">
    <property type="entry name" value="Chaperone J-domain"/>
    <property type="match status" value="1"/>
</dbReference>
<dbReference type="PANTHER" id="PTHR44029:SF1">
    <property type="entry name" value="DNAJ HOMOLOG SUBFAMILY C MEMBER 21"/>
    <property type="match status" value="1"/>
</dbReference>
<reference evidence="1 2" key="1">
    <citation type="journal article" date="2013" name="Curr. Biol.">
        <title>The Genome of the Foraminiferan Reticulomyxa filosa.</title>
        <authorList>
            <person name="Glockner G."/>
            <person name="Hulsmann N."/>
            <person name="Schleicher M."/>
            <person name="Noegel A.A."/>
            <person name="Eichinger L."/>
            <person name="Gallinger C."/>
            <person name="Pawlowski J."/>
            <person name="Sierra R."/>
            <person name="Euteneuer U."/>
            <person name="Pillet L."/>
            <person name="Moustafa A."/>
            <person name="Platzer M."/>
            <person name="Groth M."/>
            <person name="Szafranski K."/>
            <person name="Schliwa M."/>
        </authorList>
    </citation>
    <scope>NUCLEOTIDE SEQUENCE [LARGE SCALE GENOMIC DNA]</scope>
</reference>
<name>X6LLC3_RETFI</name>
<evidence type="ECO:0008006" key="3">
    <source>
        <dbReference type="Google" id="ProtNLM"/>
    </source>
</evidence>
<accession>X6LLC3</accession>
<proteinExistence type="predicted"/>
<dbReference type="Proteomes" id="UP000023152">
    <property type="component" value="Unassembled WGS sequence"/>
</dbReference>
<feature type="non-terminal residue" evidence="1">
    <location>
        <position position="219"/>
    </location>
</feature>
<feature type="non-terminal residue" evidence="1">
    <location>
        <position position="1"/>
    </location>
</feature>
<dbReference type="OrthoDB" id="5894at2759"/>
<gene>
    <name evidence="1" type="ORF">RFI_34660</name>
</gene>
<organism evidence="1 2">
    <name type="scientific">Reticulomyxa filosa</name>
    <dbReference type="NCBI Taxonomy" id="46433"/>
    <lineage>
        <taxon>Eukaryota</taxon>
        <taxon>Sar</taxon>
        <taxon>Rhizaria</taxon>
        <taxon>Retaria</taxon>
        <taxon>Foraminifera</taxon>
        <taxon>Monothalamids</taxon>
        <taxon>Reticulomyxidae</taxon>
        <taxon>Reticulomyxa</taxon>
    </lineage>
</organism>
<comment type="caution">
    <text evidence="1">The sequence shown here is derived from an EMBL/GenBank/DDBJ whole genome shotgun (WGS) entry which is preliminary data.</text>
</comment>
<dbReference type="AlphaFoldDB" id="X6LLC3"/>
<dbReference type="InterPro" id="IPR051964">
    <property type="entry name" value="Chaperone_stress_response"/>
</dbReference>
<sequence>YKVCQKKVGMLCVCGIKEINEAYEMLSDENERKWYDANREQLLSENKKKPSNTTKHEEEEEFDIIPYLWPWAFNTFDQTIFTKSLQKDCYVCVDDEKVYNATFMKIAELEGHETKQIPRFGNSALSYLFVQKLYYFWEGFGSICDFDVKGISNADVDHLKSLARNEWEQNVIRLVAFVKRRDPRLRKYAHEMAAKPLQANNLQQIRNDQMLQRQKEKAE</sequence>
<dbReference type="EMBL" id="ASPP01034988">
    <property type="protein sequence ID" value="ETO02753.1"/>
    <property type="molecule type" value="Genomic_DNA"/>
</dbReference>
<keyword evidence="2" id="KW-1185">Reference proteome</keyword>
<dbReference type="PANTHER" id="PTHR44029">
    <property type="entry name" value="DNAJ HOMOLOG SUBFAMILY C MEMBER 21"/>
    <property type="match status" value="1"/>
</dbReference>
<dbReference type="GO" id="GO:0005737">
    <property type="term" value="C:cytoplasm"/>
    <property type="evidence" value="ECO:0007669"/>
    <property type="project" value="TreeGrafter"/>
</dbReference>